<protein>
    <recommendedName>
        <fullName evidence="6">PABS domain-containing protein</fullName>
    </recommendedName>
</protein>
<evidence type="ECO:0008006" key="6">
    <source>
        <dbReference type="Google" id="ProtNLM"/>
    </source>
</evidence>
<dbReference type="Gene3D" id="3.40.50.150">
    <property type="entry name" value="Vaccinia Virus protein VP39"/>
    <property type="match status" value="1"/>
</dbReference>
<dbReference type="SUPFAM" id="SSF103473">
    <property type="entry name" value="MFS general substrate transporter"/>
    <property type="match status" value="1"/>
</dbReference>
<reference evidence="5" key="1">
    <citation type="submission" date="2018-05" db="EMBL/GenBank/DDBJ databases">
        <authorList>
            <person name="Lanie J.A."/>
            <person name="Ng W.-L."/>
            <person name="Kazmierczak K.M."/>
            <person name="Andrzejewski T.M."/>
            <person name="Davidsen T.M."/>
            <person name="Wayne K.J."/>
            <person name="Tettelin H."/>
            <person name="Glass J.I."/>
            <person name="Rusch D."/>
            <person name="Podicherti R."/>
            <person name="Tsui H.-C.T."/>
            <person name="Winkler M.E."/>
        </authorList>
    </citation>
    <scope>NUCLEOTIDE SEQUENCE</scope>
</reference>
<dbReference type="InterPro" id="IPR029063">
    <property type="entry name" value="SAM-dependent_MTases_sf"/>
</dbReference>
<organism evidence="5">
    <name type="scientific">marine metagenome</name>
    <dbReference type="NCBI Taxonomy" id="408172"/>
    <lineage>
        <taxon>unclassified sequences</taxon>
        <taxon>metagenomes</taxon>
        <taxon>ecological metagenomes</taxon>
    </lineage>
</organism>
<evidence type="ECO:0000256" key="4">
    <source>
        <dbReference type="SAM" id="Phobius"/>
    </source>
</evidence>
<dbReference type="PANTHER" id="PTHR23121">
    <property type="entry name" value="SODIUM-DEPENDENT GLUCOSE TRANSPORTER 1"/>
    <property type="match status" value="1"/>
</dbReference>
<proteinExistence type="predicted"/>
<dbReference type="Pfam" id="PF01564">
    <property type="entry name" value="Spermine_synth"/>
    <property type="match status" value="1"/>
</dbReference>
<keyword evidence="3 4" id="KW-0472">Membrane</keyword>
<dbReference type="PANTHER" id="PTHR23121:SF9">
    <property type="entry name" value="SODIUM-DEPENDENT GLUCOSE TRANSPORTER 1"/>
    <property type="match status" value="1"/>
</dbReference>
<sequence length="345" mass="36744">AIGLARPGARTLHSEWSPVNRVDLYGVPGARGGMWGGFGLNPAYEGPVPRALDIQYDAHNGSNVSQIKTPRSLAMLEQHILRTPYLLVEDPRVLVIGVGGGIDILNALYQGAARVTGAELQPITVRLHNTVLSEWTGGQFQRPEVELVAAEGRHFVRSRSQEYDLIQITAVDTFSAQSTGAYLLAESYLYTIEAFDEYLDHLAEDGVFSIVLGDWLYKDELLPSPLAARLAPASILLLCYLGCALGAVLALAGPQGAGAVWVATIVSGLAVAPMFATVLSMAGGRMPITGRATGWFFVGSSVGGMTVPWVVGQLFESAGPTTVFVVALVNLGVGMVMYGVFVLKR</sequence>
<keyword evidence="2 4" id="KW-1133">Transmembrane helix</keyword>
<gene>
    <name evidence="5" type="ORF">METZ01_LOCUS232230</name>
</gene>
<feature type="transmembrane region" description="Helical" evidence="4">
    <location>
        <begin position="323"/>
        <end position="343"/>
    </location>
</feature>
<evidence type="ECO:0000256" key="1">
    <source>
        <dbReference type="ARBA" id="ARBA00022692"/>
    </source>
</evidence>
<feature type="transmembrane region" description="Helical" evidence="4">
    <location>
        <begin position="292"/>
        <end position="311"/>
    </location>
</feature>
<dbReference type="InterPro" id="IPR036259">
    <property type="entry name" value="MFS_trans_sf"/>
</dbReference>
<feature type="transmembrane region" description="Helical" evidence="4">
    <location>
        <begin position="230"/>
        <end position="252"/>
    </location>
</feature>
<keyword evidence="1 4" id="KW-0812">Transmembrane</keyword>
<accession>A0A382GWC3</accession>
<evidence type="ECO:0000256" key="2">
    <source>
        <dbReference type="ARBA" id="ARBA00022989"/>
    </source>
</evidence>
<feature type="transmembrane region" description="Helical" evidence="4">
    <location>
        <begin position="258"/>
        <end position="280"/>
    </location>
</feature>
<dbReference type="EMBL" id="UINC01057808">
    <property type="protein sequence ID" value="SVB79376.1"/>
    <property type="molecule type" value="Genomic_DNA"/>
</dbReference>
<evidence type="ECO:0000313" key="5">
    <source>
        <dbReference type="EMBL" id="SVB79376.1"/>
    </source>
</evidence>
<evidence type="ECO:0000256" key="3">
    <source>
        <dbReference type="ARBA" id="ARBA00023136"/>
    </source>
</evidence>
<dbReference type="AlphaFoldDB" id="A0A382GWC3"/>
<dbReference type="SUPFAM" id="SSF53335">
    <property type="entry name" value="S-adenosyl-L-methionine-dependent methyltransferases"/>
    <property type="match status" value="1"/>
</dbReference>
<name>A0A382GWC3_9ZZZZ</name>
<feature type="non-terminal residue" evidence="5">
    <location>
        <position position="1"/>
    </location>
</feature>